<accession>A0A370K4S0</accession>
<keyword evidence="2" id="KW-0732">Signal</keyword>
<feature type="domain" description="Organic solvent tolerance-like N-terminal" evidence="5">
    <location>
        <begin position="54"/>
        <end position="156"/>
    </location>
</feature>
<dbReference type="InterPro" id="IPR014340">
    <property type="entry name" value="LptA"/>
</dbReference>
<proteinExistence type="predicted"/>
<keyword evidence="7" id="KW-1185">Reference proteome</keyword>
<reference evidence="6 7" key="1">
    <citation type="submission" date="2018-07" db="EMBL/GenBank/DDBJ databases">
        <title>Dyella solisilvae sp. nov., isolated from the pine and broad-leaved mixed forest soil.</title>
        <authorList>
            <person name="Gao Z."/>
            <person name="Qiu L."/>
        </authorList>
    </citation>
    <scope>NUCLEOTIDE SEQUENCE [LARGE SCALE GENOMIC DNA]</scope>
    <source>
        <strain evidence="6 7">DHG54</strain>
    </source>
</reference>
<dbReference type="GO" id="GO:0015920">
    <property type="term" value="P:lipopolysaccharide transport"/>
    <property type="evidence" value="ECO:0007669"/>
    <property type="project" value="InterPro"/>
</dbReference>
<feature type="compositionally biased region" description="Pro residues" evidence="4">
    <location>
        <begin position="194"/>
        <end position="209"/>
    </location>
</feature>
<dbReference type="PANTHER" id="PTHR36504:SF1">
    <property type="entry name" value="LIPOPOLYSACCHARIDE EXPORT SYSTEM PROTEIN LPTA"/>
    <property type="match status" value="1"/>
</dbReference>
<dbReference type="GO" id="GO:0017089">
    <property type="term" value="F:glycolipid transfer activity"/>
    <property type="evidence" value="ECO:0007669"/>
    <property type="project" value="TreeGrafter"/>
</dbReference>
<evidence type="ECO:0000256" key="1">
    <source>
        <dbReference type="ARBA" id="ARBA00022448"/>
    </source>
</evidence>
<dbReference type="GO" id="GO:0001530">
    <property type="term" value="F:lipopolysaccharide binding"/>
    <property type="evidence" value="ECO:0007669"/>
    <property type="project" value="InterPro"/>
</dbReference>
<evidence type="ECO:0000313" key="7">
    <source>
        <dbReference type="Proteomes" id="UP000254711"/>
    </source>
</evidence>
<dbReference type="PANTHER" id="PTHR36504">
    <property type="entry name" value="LIPOPOLYSACCHARIDE EXPORT SYSTEM PROTEIN LPTA"/>
    <property type="match status" value="1"/>
</dbReference>
<dbReference type="OrthoDB" id="9795964at2"/>
<gene>
    <name evidence="6" type="primary">lptA</name>
    <name evidence="6" type="ORF">DVT68_15345</name>
</gene>
<evidence type="ECO:0000256" key="3">
    <source>
        <dbReference type="ARBA" id="ARBA00022764"/>
    </source>
</evidence>
<evidence type="ECO:0000256" key="4">
    <source>
        <dbReference type="SAM" id="MobiDB-lite"/>
    </source>
</evidence>
<dbReference type="EMBL" id="QQSY01000004">
    <property type="protein sequence ID" value="RDI97661.1"/>
    <property type="molecule type" value="Genomic_DNA"/>
</dbReference>
<evidence type="ECO:0000256" key="2">
    <source>
        <dbReference type="ARBA" id="ARBA00022729"/>
    </source>
</evidence>
<feature type="region of interest" description="Disordered" evidence="4">
    <location>
        <begin position="175"/>
        <end position="209"/>
    </location>
</feature>
<dbReference type="InterPro" id="IPR005653">
    <property type="entry name" value="OstA-like_N"/>
</dbReference>
<organism evidence="6 7">
    <name type="scientific">Dyella solisilvae</name>
    <dbReference type="NCBI Taxonomy" id="1920168"/>
    <lineage>
        <taxon>Bacteria</taxon>
        <taxon>Pseudomonadati</taxon>
        <taxon>Pseudomonadota</taxon>
        <taxon>Gammaproteobacteria</taxon>
        <taxon>Lysobacterales</taxon>
        <taxon>Rhodanobacteraceae</taxon>
        <taxon>Dyella</taxon>
    </lineage>
</organism>
<evidence type="ECO:0000313" key="6">
    <source>
        <dbReference type="EMBL" id="RDI97661.1"/>
    </source>
</evidence>
<keyword evidence="3" id="KW-0574">Periplasm</keyword>
<protein>
    <submittedName>
        <fullName evidence="6">Lipopolysaccharide transport periplasmic protein LptA</fullName>
    </submittedName>
</protein>
<sequence length="209" mass="21765">MKATAPTRRAKTSPKLSVGLLALGLIALLPSLALAKKSDRDQPMTYDAKYTEAFNAPNTISTLKGNVKVVQGTMVLTGDLAKIYLDADQQIARVVVTGNPAHIQQLDENNNLMQGDALTLDYDNINGIAVLITNAVVRQQGRGEFHGDKLTYNTDTSLITGEAGGEGLVHGVILPKPKPGAPAAAAKPATPATPATPPATPPAGKPEGK</sequence>
<dbReference type="GO" id="GO:0030288">
    <property type="term" value="C:outer membrane-bounded periplasmic space"/>
    <property type="evidence" value="ECO:0007669"/>
    <property type="project" value="TreeGrafter"/>
</dbReference>
<dbReference type="Proteomes" id="UP000254711">
    <property type="component" value="Unassembled WGS sequence"/>
</dbReference>
<dbReference type="RefSeq" id="WP_114825978.1">
    <property type="nucleotide sequence ID" value="NZ_QQSY01000004.1"/>
</dbReference>
<dbReference type="InterPro" id="IPR052037">
    <property type="entry name" value="LPS_export_LptA"/>
</dbReference>
<keyword evidence="1" id="KW-0813">Transport</keyword>
<name>A0A370K4S0_9GAMM</name>
<comment type="caution">
    <text evidence="6">The sequence shown here is derived from an EMBL/GenBank/DDBJ whole genome shotgun (WGS) entry which is preliminary data.</text>
</comment>
<dbReference type="NCBIfam" id="TIGR03002">
    <property type="entry name" value="outer_YhbN_LptA"/>
    <property type="match status" value="1"/>
</dbReference>
<feature type="compositionally biased region" description="Low complexity" evidence="4">
    <location>
        <begin position="181"/>
        <end position="193"/>
    </location>
</feature>
<evidence type="ECO:0000259" key="5">
    <source>
        <dbReference type="Pfam" id="PF03968"/>
    </source>
</evidence>
<dbReference type="Pfam" id="PF03968">
    <property type="entry name" value="LptD_N"/>
    <property type="match status" value="1"/>
</dbReference>
<dbReference type="Gene3D" id="2.60.450.10">
    <property type="entry name" value="Lipopolysaccharide (LPS) transport protein A like domain"/>
    <property type="match status" value="1"/>
</dbReference>
<dbReference type="GO" id="GO:0009279">
    <property type="term" value="C:cell outer membrane"/>
    <property type="evidence" value="ECO:0007669"/>
    <property type="project" value="TreeGrafter"/>
</dbReference>
<dbReference type="AlphaFoldDB" id="A0A370K4S0"/>